<dbReference type="AlphaFoldDB" id="A0A2L2LMG8"/>
<dbReference type="EMBL" id="CP026928">
    <property type="protein sequence ID" value="AVH45522.1"/>
    <property type="molecule type" value="Genomic_DNA"/>
</dbReference>
<dbReference type="RefSeq" id="WP_158662966.1">
    <property type="nucleotide sequence ID" value="NZ_CP026928.1"/>
</dbReference>
<evidence type="ECO:0000313" key="1">
    <source>
        <dbReference type="EMBL" id="AVH45522.1"/>
    </source>
</evidence>
<name>A0A2L2LMG8_AGRTU</name>
<sequence length="255" mass="28674">MNSHIRACEPERDLPPIFGAHLNILAREYTTGGDIAFIFGLTDSDGQIGYLVHCFQAKRANEDRDAPVNIRRDYDATNQKDGGNQLRRLARLSKLGCRCSYLFYNNDKNRLISQPVAPIVKSIDHILQRGDAALDVLLNSDCCDVASMVLRSTSADVYSEFFLDEDRLREVISALVAEDISHFVTFGTDRTAFHNILTFARDSNLINLERKRPLGTDAINFDLVARATDIDWYVEIEDAAQVPAMTFSGRRGKKI</sequence>
<gene>
    <name evidence="1" type="ORF">At1D1609_54910</name>
</gene>
<proteinExistence type="predicted"/>
<keyword evidence="1" id="KW-0614">Plasmid</keyword>
<evidence type="ECO:0000313" key="2">
    <source>
        <dbReference type="Proteomes" id="UP000237717"/>
    </source>
</evidence>
<accession>A0A2L2LMG8</accession>
<dbReference type="Proteomes" id="UP000237717">
    <property type="component" value="Plasmid pAt1D1609b"/>
</dbReference>
<geneLocation type="plasmid" evidence="2">
    <name>pat1d1609b</name>
</geneLocation>
<reference evidence="1 2" key="1">
    <citation type="submission" date="2018-02" db="EMBL/GenBank/DDBJ databases">
        <title>Complete genome sequence of Agrobacterium tumefaciens 1D1609.</title>
        <authorList>
            <person name="Cho S.-T."/>
            <person name="Haryono M."/>
            <person name="Chang H.-H."/>
            <person name="Santos M.N."/>
            <person name="Lai E.-M."/>
            <person name="Kuo C.-H."/>
        </authorList>
    </citation>
    <scope>NUCLEOTIDE SEQUENCE [LARGE SCALE GENOMIC DNA]</scope>
    <source>
        <strain evidence="1 2">1D1609</strain>
        <plasmid evidence="2">Plasmid pat1d1609b</plasmid>
    </source>
</reference>
<organism evidence="1 2">
    <name type="scientific">Agrobacterium tumefaciens</name>
    <dbReference type="NCBI Taxonomy" id="358"/>
    <lineage>
        <taxon>Bacteria</taxon>
        <taxon>Pseudomonadati</taxon>
        <taxon>Pseudomonadota</taxon>
        <taxon>Alphaproteobacteria</taxon>
        <taxon>Hyphomicrobiales</taxon>
        <taxon>Rhizobiaceae</taxon>
        <taxon>Rhizobium/Agrobacterium group</taxon>
        <taxon>Agrobacterium</taxon>
        <taxon>Agrobacterium tumefaciens complex</taxon>
    </lineage>
</organism>
<protein>
    <submittedName>
        <fullName evidence="1">Uncharacterized protein</fullName>
    </submittedName>
</protein>